<comment type="subunit">
    <text evidence="10">Interacts with HSPA8 and LAMP2 isoform A; the interaction may target MLLT11 for degradation via chaperone-mediated autophagy. Interacts with TCF7.</text>
</comment>
<evidence type="ECO:0000256" key="9">
    <source>
        <dbReference type="ARBA" id="ARBA00023242"/>
    </source>
</evidence>
<evidence type="ECO:0000256" key="8">
    <source>
        <dbReference type="ARBA" id="ARBA00023212"/>
    </source>
</evidence>
<dbReference type="AlphaFoldDB" id="A0A091CMK5"/>
<evidence type="ECO:0000256" key="6">
    <source>
        <dbReference type="ARBA" id="ARBA00022703"/>
    </source>
</evidence>
<dbReference type="GO" id="GO:0097190">
    <property type="term" value="P:apoptotic signaling pathway"/>
    <property type="evidence" value="ECO:0007669"/>
    <property type="project" value="InterPro"/>
</dbReference>
<sequence>MGSVQDAGKRTPALRVGEHEEEAEPGAALRIGEIELQEQWQDEEFPRLLPEEAGPSEEPEAAQRDPQAGPPSTLALCGQRPMRKRLSAPELKLSLLEGPAEKGSSSPTHSAAPSSDGSSDLDLDELETPSDSEQLDSGHEFEWEDDLPRAEGLGASEAAARLGRGCVWDVAGENGHRWRVFRTGQREQRVDMTVLEPYKKVLSHGGYHGDGLNAVVLFASCYLPRSSIPDYTYVMEHLFRYLVGTLELLVAENYLLVHLSGGTSRAQVPPLSWIRQCYRTLDRRLRKNLRALLVVHATWYVKAFLALLRPFISSKFTRKVRFLNSLGELGQLISLDQLHIPEAVRHPALAFWKQVRMDLEDIWNSLSSVFTETQPEAMRDPVSSQYSSFLFWRMPIPELDLSELEGLGLSDTPTYKIKDSSAGKMTGQATGAEQEKSPEGDVLLEYSTFNFWRAPIASIHAFELDLL</sequence>
<evidence type="ECO:0000256" key="7">
    <source>
        <dbReference type="ARBA" id="ARBA00022843"/>
    </source>
</evidence>
<comment type="subcellular location">
    <subcellularLocation>
        <location evidence="2">Cytoplasm</location>
        <location evidence="2">Cytoskeleton</location>
        <location evidence="2">Microtubule organizing center</location>
        <location evidence="2">Centrosome</location>
    </subcellularLocation>
    <subcellularLocation>
        <location evidence="1">Nucleus</location>
    </subcellularLocation>
</comment>
<gene>
    <name evidence="16" type="ORF">H920_20404</name>
</gene>
<keyword evidence="9" id="KW-0539">Nucleus</keyword>
<comment type="function">
    <text evidence="11">May be a bridge molecule between BCL2 and ARHGAP1/CDC42 in promoting cell death.</text>
</comment>
<keyword evidence="8" id="KW-0206">Cytoskeleton</keyword>
<dbReference type="PANTHER" id="PTHR15404:SF2">
    <property type="entry name" value="PROTEIN AF1Q"/>
    <property type="match status" value="1"/>
</dbReference>
<proteinExistence type="inferred from homology"/>
<evidence type="ECO:0000256" key="1">
    <source>
        <dbReference type="ARBA" id="ARBA00004123"/>
    </source>
</evidence>
<evidence type="ECO:0000313" key="16">
    <source>
        <dbReference type="EMBL" id="KFO18210.1"/>
    </source>
</evidence>
<evidence type="ECO:0000256" key="3">
    <source>
        <dbReference type="ARBA" id="ARBA00008177"/>
    </source>
</evidence>
<feature type="region of interest" description="Disordered" evidence="14">
    <location>
        <begin position="98"/>
        <end position="143"/>
    </location>
</feature>
<evidence type="ECO:0000256" key="10">
    <source>
        <dbReference type="ARBA" id="ARBA00046904"/>
    </source>
</evidence>
<dbReference type="Pfam" id="PF12496">
    <property type="entry name" value="BNIP2"/>
    <property type="match status" value="1"/>
</dbReference>
<dbReference type="STRING" id="885580.ENSFDAP00000002699"/>
<dbReference type="InterPro" id="IPR033461">
    <property type="entry name" value="WRNPLPNID"/>
</dbReference>
<dbReference type="Gene3D" id="3.40.525.10">
    <property type="entry name" value="CRAL-TRIO lipid binding domain"/>
    <property type="match status" value="1"/>
</dbReference>
<dbReference type="GO" id="GO:0005829">
    <property type="term" value="C:cytosol"/>
    <property type="evidence" value="ECO:0007669"/>
    <property type="project" value="TreeGrafter"/>
</dbReference>
<organism evidence="16 17">
    <name type="scientific">Fukomys damarensis</name>
    <name type="common">Damaraland mole rat</name>
    <name type="synonym">Cryptomys damarensis</name>
    <dbReference type="NCBI Taxonomy" id="885580"/>
    <lineage>
        <taxon>Eukaryota</taxon>
        <taxon>Metazoa</taxon>
        <taxon>Chordata</taxon>
        <taxon>Craniata</taxon>
        <taxon>Vertebrata</taxon>
        <taxon>Euteleostomi</taxon>
        <taxon>Mammalia</taxon>
        <taxon>Eutheria</taxon>
        <taxon>Euarchontoglires</taxon>
        <taxon>Glires</taxon>
        <taxon>Rodentia</taxon>
        <taxon>Hystricomorpha</taxon>
        <taxon>Bathyergidae</taxon>
        <taxon>Fukomys</taxon>
    </lineage>
</organism>
<keyword evidence="6" id="KW-0053">Apoptosis</keyword>
<dbReference type="InterPro" id="IPR022181">
    <property type="entry name" value="Bcl2-/adenovirus-E1B"/>
</dbReference>
<dbReference type="PANTHER" id="PTHR15404">
    <property type="entry name" value="PROTEIN AF1Q"/>
    <property type="match status" value="1"/>
</dbReference>
<evidence type="ECO:0000256" key="2">
    <source>
        <dbReference type="ARBA" id="ARBA00004300"/>
    </source>
</evidence>
<dbReference type="PROSITE" id="PS50191">
    <property type="entry name" value="CRAL_TRIO"/>
    <property type="match status" value="1"/>
</dbReference>
<dbReference type="SUPFAM" id="SSF52087">
    <property type="entry name" value="CRAL/TRIO domain"/>
    <property type="match status" value="1"/>
</dbReference>
<feature type="compositionally biased region" description="Acidic residues" evidence="14">
    <location>
        <begin position="119"/>
        <end position="134"/>
    </location>
</feature>
<dbReference type="Proteomes" id="UP000028990">
    <property type="component" value="Unassembled WGS sequence"/>
</dbReference>
<comment type="similarity">
    <text evidence="3">Belongs to the MLLT11 family.</text>
</comment>
<dbReference type="GO" id="GO:0005813">
    <property type="term" value="C:centrosome"/>
    <property type="evidence" value="ECO:0007669"/>
    <property type="project" value="UniProtKB-SubCell"/>
</dbReference>
<name>A0A091CMK5_FUKDA</name>
<keyword evidence="7" id="KW-0832">Ubl conjugation</keyword>
<accession>A0A091CMK5</accession>
<dbReference type="InterPro" id="IPR036865">
    <property type="entry name" value="CRAL-TRIO_dom_sf"/>
</dbReference>
<dbReference type="InterPro" id="IPR001251">
    <property type="entry name" value="CRAL-TRIO_dom"/>
</dbReference>
<dbReference type="eggNOG" id="ENOG502QUPS">
    <property type="taxonomic scope" value="Eukaryota"/>
</dbReference>
<evidence type="ECO:0000259" key="15">
    <source>
        <dbReference type="PROSITE" id="PS50191"/>
    </source>
</evidence>
<dbReference type="SMART" id="SM00516">
    <property type="entry name" value="SEC14"/>
    <property type="match status" value="1"/>
</dbReference>
<dbReference type="GO" id="GO:0051901">
    <property type="term" value="P:positive regulation of mitochondrial depolarization"/>
    <property type="evidence" value="ECO:0007669"/>
    <property type="project" value="TreeGrafter"/>
</dbReference>
<evidence type="ECO:0000313" key="17">
    <source>
        <dbReference type="Proteomes" id="UP000028990"/>
    </source>
</evidence>
<evidence type="ECO:0000256" key="5">
    <source>
        <dbReference type="ARBA" id="ARBA00022490"/>
    </source>
</evidence>
<dbReference type="GO" id="GO:0005654">
    <property type="term" value="C:nucleoplasm"/>
    <property type="evidence" value="ECO:0007669"/>
    <property type="project" value="TreeGrafter"/>
</dbReference>
<feature type="domain" description="CRAL-TRIO" evidence="15">
    <location>
        <begin position="191"/>
        <end position="344"/>
    </location>
</feature>
<dbReference type="CDD" id="cd00170">
    <property type="entry name" value="SEC14"/>
    <property type="match status" value="1"/>
</dbReference>
<feature type="region of interest" description="Disordered" evidence="14">
    <location>
        <begin position="1"/>
        <end position="83"/>
    </location>
</feature>
<dbReference type="Pfam" id="PF15017">
    <property type="entry name" value="WRNPLPNID"/>
    <property type="match status" value="1"/>
</dbReference>
<protein>
    <recommendedName>
        <fullName evidence="13">Bcl-2/adenovirus E1B 19 kDa-interacting protein 2-like protein</fullName>
    </recommendedName>
    <alternativeName>
        <fullName evidence="4">Protein AF1q</fullName>
    </alternativeName>
</protein>
<dbReference type="GO" id="GO:0090200">
    <property type="term" value="P:positive regulation of release of cytochrome c from mitochondria"/>
    <property type="evidence" value="ECO:0007669"/>
    <property type="project" value="TreeGrafter"/>
</dbReference>
<comment type="subunit">
    <text evidence="12">Homodimer. Interacts with BCL2, ARHGAP1, MIF and GFER.</text>
</comment>
<evidence type="ECO:0000256" key="11">
    <source>
        <dbReference type="ARBA" id="ARBA00055513"/>
    </source>
</evidence>
<dbReference type="EMBL" id="KN125474">
    <property type="protein sequence ID" value="KFO18210.1"/>
    <property type="molecule type" value="Genomic_DNA"/>
</dbReference>
<keyword evidence="17" id="KW-1185">Reference proteome</keyword>
<feature type="compositionally biased region" description="Low complexity" evidence="14">
    <location>
        <begin position="104"/>
        <end position="118"/>
    </location>
</feature>
<evidence type="ECO:0000256" key="4">
    <source>
        <dbReference type="ARBA" id="ARBA00021807"/>
    </source>
</evidence>
<keyword evidence="5" id="KW-0963">Cytoplasm</keyword>
<evidence type="ECO:0000256" key="12">
    <source>
        <dbReference type="ARBA" id="ARBA00065286"/>
    </source>
</evidence>
<dbReference type="FunFam" id="3.40.525.10:FF:000012">
    <property type="entry name" value="bcl-2/adenovirus E1B 19 kDa-interacting protein 2-like protein"/>
    <property type="match status" value="1"/>
</dbReference>
<dbReference type="InterPro" id="IPR026778">
    <property type="entry name" value="MLLT11_fam"/>
</dbReference>
<dbReference type="Pfam" id="PF13716">
    <property type="entry name" value="CRAL_TRIO_2"/>
    <property type="match status" value="1"/>
</dbReference>
<evidence type="ECO:0000256" key="14">
    <source>
        <dbReference type="SAM" id="MobiDB-lite"/>
    </source>
</evidence>
<reference evidence="16 17" key="1">
    <citation type="submission" date="2013-11" db="EMBL/GenBank/DDBJ databases">
        <title>The Damaraland mole rat (Fukomys damarensis) genome and evolution of African mole rats.</title>
        <authorList>
            <person name="Gladyshev V.N."/>
            <person name="Fang X."/>
        </authorList>
    </citation>
    <scope>NUCLEOTIDE SEQUENCE [LARGE SCALE GENOMIC DNA]</scope>
    <source>
        <tissue evidence="16">Liver</tissue>
    </source>
</reference>
<dbReference type="GO" id="GO:0045893">
    <property type="term" value="P:positive regulation of DNA-templated transcription"/>
    <property type="evidence" value="ECO:0007669"/>
    <property type="project" value="TreeGrafter"/>
</dbReference>
<evidence type="ECO:0000256" key="13">
    <source>
        <dbReference type="ARBA" id="ARBA00073394"/>
    </source>
</evidence>